<feature type="compositionally biased region" description="Basic and acidic residues" evidence="2">
    <location>
        <begin position="382"/>
        <end position="392"/>
    </location>
</feature>
<feature type="region of interest" description="Disordered" evidence="2">
    <location>
        <begin position="358"/>
        <end position="399"/>
    </location>
</feature>
<dbReference type="NCBIfam" id="TIGR01730">
    <property type="entry name" value="RND_mfp"/>
    <property type="match status" value="1"/>
</dbReference>
<dbReference type="Gene3D" id="2.40.420.20">
    <property type="match status" value="1"/>
</dbReference>
<comment type="similarity">
    <text evidence="1">Belongs to the membrane fusion protein (MFP) (TC 8.A.1) family.</text>
</comment>
<dbReference type="Proteomes" id="UP000430564">
    <property type="component" value="Unassembled WGS sequence"/>
</dbReference>
<organism evidence="5 6">
    <name type="scientific">Sutterella seckii</name>
    <dbReference type="NCBI Taxonomy" id="1944635"/>
    <lineage>
        <taxon>Bacteria</taxon>
        <taxon>Pseudomonadati</taxon>
        <taxon>Pseudomonadota</taxon>
        <taxon>Betaproteobacteria</taxon>
        <taxon>Burkholderiales</taxon>
        <taxon>Sutterellaceae</taxon>
        <taxon>Sutterella</taxon>
    </lineage>
</organism>
<dbReference type="GO" id="GO:0015562">
    <property type="term" value="F:efflux transmembrane transporter activity"/>
    <property type="evidence" value="ECO:0007669"/>
    <property type="project" value="TreeGrafter"/>
</dbReference>
<name>A0A6I1ENA9_9BURK</name>
<evidence type="ECO:0000313" key="6">
    <source>
        <dbReference type="Proteomes" id="UP000430564"/>
    </source>
</evidence>
<dbReference type="PANTHER" id="PTHR30469:SF15">
    <property type="entry name" value="HLYD FAMILY OF SECRETION PROTEINS"/>
    <property type="match status" value="1"/>
</dbReference>
<gene>
    <name evidence="5" type="ORF">GBM95_09570</name>
</gene>
<dbReference type="OrthoDB" id="10524at2"/>
<dbReference type="EMBL" id="WEHX01000085">
    <property type="protein sequence ID" value="KAB7655460.1"/>
    <property type="molecule type" value="Genomic_DNA"/>
</dbReference>
<dbReference type="InterPro" id="IPR058625">
    <property type="entry name" value="MdtA-like_BSH"/>
</dbReference>
<dbReference type="Gene3D" id="1.10.287.470">
    <property type="entry name" value="Helix hairpin bin"/>
    <property type="match status" value="1"/>
</dbReference>
<dbReference type="SUPFAM" id="SSF111369">
    <property type="entry name" value="HlyD-like secretion proteins"/>
    <property type="match status" value="1"/>
</dbReference>
<reference evidence="5 6" key="1">
    <citation type="submission" date="2019-10" db="EMBL/GenBank/DDBJ databases">
        <title>Genome diversity of Sutterella seckii.</title>
        <authorList>
            <person name="Chaplin A.V."/>
            <person name="Sokolova S.R."/>
            <person name="Mosin K.A."/>
            <person name="Ivanova E.L."/>
            <person name="Kochetkova T.O."/>
            <person name="Goltsov A.Y."/>
            <person name="Trofimov D.Y."/>
            <person name="Efimov B.A."/>
        </authorList>
    </citation>
    <scope>NUCLEOTIDE SEQUENCE [LARGE SCALE GENOMIC DNA]</scope>
    <source>
        <strain evidence="5 6">ASD393</strain>
    </source>
</reference>
<dbReference type="Pfam" id="PF25954">
    <property type="entry name" value="Beta-barrel_RND_2"/>
    <property type="match status" value="1"/>
</dbReference>
<dbReference type="Pfam" id="PF25917">
    <property type="entry name" value="BSH_RND"/>
    <property type="match status" value="1"/>
</dbReference>
<evidence type="ECO:0000256" key="1">
    <source>
        <dbReference type="ARBA" id="ARBA00009477"/>
    </source>
</evidence>
<evidence type="ECO:0000259" key="4">
    <source>
        <dbReference type="Pfam" id="PF25954"/>
    </source>
</evidence>
<protein>
    <submittedName>
        <fullName evidence="5">Efflux RND transporter periplasmic adaptor subunit</fullName>
    </submittedName>
</protein>
<evidence type="ECO:0000256" key="2">
    <source>
        <dbReference type="SAM" id="MobiDB-lite"/>
    </source>
</evidence>
<accession>A0A6I1ENA9</accession>
<dbReference type="GO" id="GO:1990281">
    <property type="term" value="C:efflux pump complex"/>
    <property type="evidence" value="ECO:0007669"/>
    <property type="project" value="TreeGrafter"/>
</dbReference>
<feature type="domain" description="CusB-like beta-barrel" evidence="4">
    <location>
        <begin position="224"/>
        <end position="300"/>
    </location>
</feature>
<evidence type="ECO:0000313" key="5">
    <source>
        <dbReference type="EMBL" id="KAB7655460.1"/>
    </source>
</evidence>
<dbReference type="PANTHER" id="PTHR30469">
    <property type="entry name" value="MULTIDRUG RESISTANCE PROTEIN MDTA"/>
    <property type="match status" value="1"/>
</dbReference>
<sequence length="399" mass="42521">MSPRHFSASFSLSPIPALSLSLVVSLAFSLALSGCGKDEAPQLKSQTELPIEAVEIIAPLSVPQSITALGEVVPDHRVEAASRLSAYIEAIPKKEGDLVKAGDVVAELDSRDVEAGVRTAAAKVSAAAAAAKDAALDHEKFSALYKEGLVSENDWRKITLKNEAAQSDKRQAEAMLAAAKAQLAYTTVRSPIDGRVARVLKREGDLALPGLPIVVVDSEANPKVEFSIPQNQRQELQPGTAALVRLEGDDSPFTGTIERTTESADRISRTTLARIAFSEDDRTKAEARLKPGMYVRVEVKLDGRAANASSWIPESVLATRGGLEGAFVLEDGKAKFRWLRIGKRQNGQVEVLAGLNAGSESDSLINHPSGTLRDGSPVKVSETQDFHKDAASKPEGASE</sequence>
<evidence type="ECO:0000259" key="3">
    <source>
        <dbReference type="Pfam" id="PF25917"/>
    </source>
</evidence>
<dbReference type="Gene3D" id="2.40.30.170">
    <property type="match status" value="1"/>
</dbReference>
<proteinExistence type="inferred from homology"/>
<comment type="caution">
    <text evidence="5">The sequence shown here is derived from an EMBL/GenBank/DDBJ whole genome shotgun (WGS) entry which is preliminary data.</text>
</comment>
<dbReference type="Gene3D" id="2.40.50.100">
    <property type="match status" value="1"/>
</dbReference>
<feature type="domain" description="Multidrug resistance protein MdtA-like barrel-sandwich hybrid" evidence="3">
    <location>
        <begin position="78"/>
        <end position="208"/>
    </location>
</feature>
<dbReference type="PROSITE" id="PS51257">
    <property type="entry name" value="PROKAR_LIPOPROTEIN"/>
    <property type="match status" value="1"/>
</dbReference>
<dbReference type="RefSeq" id="WP_152158897.1">
    <property type="nucleotide sequence ID" value="NZ_WEHX01000085.1"/>
</dbReference>
<dbReference type="InterPro" id="IPR006143">
    <property type="entry name" value="RND_pump_MFP"/>
</dbReference>
<dbReference type="AlphaFoldDB" id="A0A6I1ENA9"/>
<dbReference type="InterPro" id="IPR058792">
    <property type="entry name" value="Beta-barrel_RND_2"/>
</dbReference>
<feature type="compositionally biased region" description="Polar residues" evidence="2">
    <location>
        <begin position="358"/>
        <end position="369"/>
    </location>
</feature>